<comment type="caution">
    <text evidence="2">The sequence shown here is derived from an EMBL/GenBank/DDBJ whole genome shotgun (WGS) entry which is preliminary data.</text>
</comment>
<gene>
    <name evidence="2" type="ORF">Slati_4608500</name>
</gene>
<protein>
    <submittedName>
        <fullName evidence="2">Uncharacterized protein</fullName>
    </submittedName>
</protein>
<dbReference type="EMBL" id="JACGWN010000234">
    <property type="protein sequence ID" value="KAL0381938.1"/>
    <property type="molecule type" value="Genomic_DNA"/>
</dbReference>
<reference evidence="2" key="2">
    <citation type="journal article" date="2024" name="Plant">
        <title>Genomic evolution and insights into agronomic trait innovations of Sesamum species.</title>
        <authorList>
            <person name="Miao H."/>
            <person name="Wang L."/>
            <person name="Qu L."/>
            <person name="Liu H."/>
            <person name="Sun Y."/>
            <person name="Le M."/>
            <person name="Wang Q."/>
            <person name="Wei S."/>
            <person name="Zheng Y."/>
            <person name="Lin W."/>
            <person name="Duan Y."/>
            <person name="Cao H."/>
            <person name="Xiong S."/>
            <person name="Wang X."/>
            <person name="Wei L."/>
            <person name="Li C."/>
            <person name="Ma Q."/>
            <person name="Ju M."/>
            <person name="Zhao R."/>
            <person name="Li G."/>
            <person name="Mu C."/>
            <person name="Tian Q."/>
            <person name="Mei H."/>
            <person name="Zhang T."/>
            <person name="Gao T."/>
            <person name="Zhang H."/>
        </authorList>
    </citation>
    <scope>NUCLEOTIDE SEQUENCE</scope>
    <source>
        <strain evidence="2">KEN1</strain>
    </source>
</reference>
<organism evidence="2">
    <name type="scientific">Sesamum latifolium</name>
    <dbReference type="NCBI Taxonomy" id="2727402"/>
    <lineage>
        <taxon>Eukaryota</taxon>
        <taxon>Viridiplantae</taxon>
        <taxon>Streptophyta</taxon>
        <taxon>Embryophyta</taxon>
        <taxon>Tracheophyta</taxon>
        <taxon>Spermatophyta</taxon>
        <taxon>Magnoliopsida</taxon>
        <taxon>eudicotyledons</taxon>
        <taxon>Gunneridae</taxon>
        <taxon>Pentapetalae</taxon>
        <taxon>asterids</taxon>
        <taxon>lamiids</taxon>
        <taxon>Lamiales</taxon>
        <taxon>Pedaliaceae</taxon>
        <taxon>Sesamum</taxon>
    </lineage>
</organism>
<feature type="region of interest" description="Disordered" evidence="1">
    <location>
        <begin position="1"/>
        <end position="93"/>
    </location>
</feature>
<sequence length="93" mass="9664">MGVTRRGVFWGRAGARGPHFPPPLAARAAAARWGRGGGRRGGVAGARAARKQAARGRPNALLSVGPRGALPHTQRQTTHTPTPNAQNTQTLGE</sequence>
<reference evidence="2" key="1">
    <citation type="submission" date="2020-06" db="EMBL/GenBank/DDBJ databases">
        <authorList>
            <person name="Li T."/>
            <person name="Hu X."/>
            <person name="Zhang T."/>
            <person name="Song X."/>
            <person name="Zhang H."/>
            <person name="Dai N."/>
            <person name="Sheng W."/>
            <person name="Hou X."/>
            <person name="Wei L."/>
        </authorList>
    </citation>
    <scope>NUCLEOTIDE SEQUENCE</scope>
    <source>
        <strain evidence="2">KEN1</strain>
        <tissue evidence="2">Leaf</tissue>
    </source>
</reference>
<dbReference type="AlphaFoldDB" id="A0AAW2RPS5"/>
<feature type="compositionally biased region" description="Polar residues" evidence="1">
    <location>
        <begin position="84"/>
        <end position="93"/>
    </location>
</feature>
<feature type="compositionally biased region" description="Low complexity" evidence="1">
    <location>
        <begin position="71"/>
        <end position="83"/>
    </location>
</feature>
<evidence type="ECO:0000256" key="1">
    <source>
        <dbReference type="SAM" id="MobiDB-lite"/>
    </source>
</evidence>
<proteinExistence type="predicted"/>
<evidence type="ECO:0000313" key="2">
    <source>
        <dbReference type="EMBL" id="KAL0381938.1"/>
    </source>
</evidence>
<feature type="compositionally biased region" description="Gly residues" evidence="1">
    <location>
        <begin position="34"/>
        <end position="44"/>
    </location>
</feature>
<name>A0AAW2RPS5_9LAMI</name>
<accession>A0AAW2RPS5</accession>